<evidence type="ECO:0000259" key="3">
    <source>
        <dbReference type="PROSITE" id="PS50893"/>
    </source>
</evidence>
<dbReference type="Proteomes" id="UP000003107">
    <property type="component" value="Unassembled WGS sequence"/>
</dbReference>
<dbReference type="InterPro" id="IPR003439">
    <property type="entry name" value="ABC_transporter-like_ATP-bd"/>
</dbReference>
<keyword evidence="5" id="KW-1185">Reference proteome</keyword>
<dbReference type="RefSeq" id="WP_002948995.1">
    <property type="nucleotide sequence ID" value="NZ_ACVQ01000027.1"/>
</dbReference>
<accession>C6RHC4</accession>
<gene>
    <name evidence="4" type="ORF">CAMSH0001_0751</name>
</gene>
<feature type="domain" description="ABC transporter" evidence="3">
    <location>
        <begin position="108"/>
        <end position="335"/>
    </location>
</feature>
<dbReference type="GO" id="GO:0005524">
    <property type="term" value="F:ATP binding"/>
    <property type="evidence" value="ECO:0007669"/>
    <property type="project" value="UniProtKB-KW"/>
</dbReference>
<dbReference type="PANTHER" id="PTHR43038:SF3">
    <property type="entry name" value="ABC TRANSPORTER G FAMILY MEMBER 20 ISOFORM X1"/>
    <property type="match status" value="1"/>
</dbReference>
<reference evidence="4 5" key="1">
    <citation type="submission" date="2009-07" db="EMBL/GenBank/DDBJ databases">
        <authorList>
            <person name="Madupu R."/>
            <person name="Sebastian Y."/>
            <person name="Durkin A.S."/>
            <person name="Torralba M."/>
            <person name="Methe B."/>
            <person name="Sutton G.G."/>
            <person name="Strausberg R.L."/>
            <person name="Nelson K.E."/>
        </authorList>
    </citation>
    <scope>NUCLEOTIDE SEQUENCE [LARGE SCALE GENOMIC DNA]</scope>
    <source>
        <strain evidence="4 5">RM3277</strain>
    </source>
</reference>
<dbReference type="CDD" id="cd03230">
    <property type="entry name" value="ABC_DR_subfamily_A"/>
    <property type="match status" value="1"/>
</dbReference>
<dbReference type="eggNOG" id="COG1131">
    <property type="taxonomic scope" value="Bacteria"/>
</dbReference>
<evidence type="ECO:0000256" key="2">
    <source>
        <dbReference type="ARBA" id="ARBA00022840"/>
    </source>
</evidence>
<evidence type="ECO:0000313" key="5">
    <source>
        <dbReference type="Proteomes" id="UP000003107"/>
    </source>
</evidence>
<keyword evidence="1" id="KW-0547">Nucleotide-binding</keyword>
<evidence type="ECO:0000313" key="4">
    <source>
        <dbReference type="EMBL" id="EET79141.1"/>
    </source>
</evidence>
<name>C6RHC4_9BACT</name>
<organism evidence="4 5">
    <name type="scientific">Campylobacter showae RM3277</name>
    <dbReference type="NCBI Taxonomy" id="553219"/>
    <lineage>
        <taxon>Bacteria</taxon>
        <taxon>Pseudomonadati</taxon>
        <taxon>Campylobacterota</taxon>
        <taxon>Epsilonproteobacteria</taxon>
        <taxon>Campylobacterales</taxon>
        <taxon>Campylobacteraceae</taxon>
        <taxon>Campylobacter</taxon>
    </lineage>
</organism>
<dbReference type="PROSITE" id="PS00211">
    <property type="entry name" value="ABC_TRANSPORTER_1"/>
    <property type="match status" value="1"/>
</dbReference>
<dbReference type="STRING" id="553219.CAMSH0001_0751"/>
<proteinExistence type="predicted"/>
<dbReference type="Gene3D" id="3.40.50.300">
    <property type="entry name" value="P-loop containing nucleotide triphosphate hydrolases"/>
    <property type="match status" value="1"/>
</dbReference>
<keyword evidence="2 4" id="KW-0067">ATP-binding</keyword>
<dbReference type="AlphaFoldDB" id="C6RHC4"/>
<dbReference type="PANTHER" id="PTHR43038">
    <property type="entry name" value="ATP-BINDING CASSETTE, SUB-FAMILY H, MEMBER 1"/>
    <property type="match status" value="1"/>
</dbReference>
<evidence type="ECO:0000256" key="1">
    <source>
        <dbReference type="ARBA" id="ARBA00022741"/>
    </source>
</evidence>
<dbReference type="GO" id="GO:0016887">
    <property type="term" value="F:ATP hydrolysis activity"/>
    <property type="evidence" value="ECO:0007669"/>
    <property type="project" value="InterPro"/>
</dbReference>
<dbReference type="GeneID" id="60991190"/>
<comment type="caution">
    <text evidence="4">The sequence shown here is derived from an EMBL/GenBank/DDBJ whole genome shotgun (WGS) entry which is preliminary data.</text>
</comment>
<dbReference type="PROSITE" id="PS50893">
    <property type="entry name" value="ABC_TRANSPORTER_2"/>
    <property type="match status" value="1"/>
</dbReference>
<dbReference type="InterPro" id="IPR027417">
    <property type="entry name" value="P-loop_NTPase"/>
</dbReference>
<dbReference type="SMART" id="SM00382">
    <property type="entry name" value="AAA"/>
    <property type="match status" value="1"/>
</dbReference>
<dbReference type="EMBL" id="ACVQ01000027">
    <property type="protein sequence ID" value="EET79141.1"/>
    <property type="molecule type" value="Genomic_DNA"/>
</dbReference>
<dbReference type="SUPFAM" id="SSF52540">
    <property type="entry name" value="P-loop containing nucleoside triphosphate hydrolases"/>
    <property type="match status" value="1"/>
</dbReference>
<dbReference type="InterPro" id="IPR017871">
    <property type="entry name" value="ABC_transporter-like_CS"/>
</dbReference>
<dbReference type="InterPro" id="IPR003593">
    <property type="entry name" value="AAA+_ATPase"/>
</dbReference>
<dbReference type="Pfam" id="PF00005">
    <property type="entry name" value="ABC_tran"/>
    <property type="match status" value="1"/>
</dbReference>
<protein>
    <submittedName>
        <fullName evidence="4">ABC transporter, ATP-binding protein</fullName>
    </submittedName>
</protein>
<sequence>MNAKNIAAQIRRLNLDKISPGQNLNARGGKIYGADKAPPSAGKISNLSGLNLANEIKAKFSLHKNSRVNFSSANLPSNLTNASNLTANQSSNLESNLSPKPRSGDYALDVRGLTKKFGKKIITDGVDIRVKKGSVCGFLGPNGSGKTTAIRMLCGLLKPDGGSGNCLGYDFRSQSEAIRLKTGYMTQKFGWYDDLSVRENLEFIARLFAVKNHKAAVNQILDRLDLAPRQNHLAGSLSGGWKQRLALAMCLVHGPELLLLDEPTAGVDPKARREFWDIIHELAQDGITVLVSTHYMDEAERCHELIYIAYGKILARGTQSDIIAGYNLNVWQLSGDKAGEAASLLASNAALSVSAFGNGYHVTAKDEAMLQEAVRGLAIPQGELSLMPIKASLEDVFIHLLELYKDERF</sequence>